<dbReference type="InterPro" id="IPR017853">
    <property type="entry name" value="GH"/>
</dbReference>
<evidence type="ECO:0000256" key="1">
    <source>
        <dbReference type="SAM" id="SignalP"/>
    </source>
</evidence>
<dbReference type="SMART" id="SM00636">
    <property type="entry name" value="Glyco_18"/>
    <property type="match status" value="1"/>
</dbReference>
<keyword evidence="4" id="KW-1185">Reference proteome</keyword>
<feature type="domain" description="GH18" evidence="2">
    <location>
        <begin position="29"/>
        <end position="404"/>
    </location>
</feature>
<evidence type="ECO:0000313" key="4">
    <source>
        <dbReference type="Proteomes" id="UP000886653"/>
    </source>
</evidence>
<organism evidence="3 4">
    <name type="scientific">Cronartium quercuum f. sp. fusiforme G11</name>
    <dbReference type="NCBI Taxonomy" id="708437"/>
    <lineage>
        <taxon>Eukaryota</taxon>
        <taxon>Fungi</taxon>
        <taxon>Dikarya</taxon>
        <taxon>Basidiomycota</taxon>
        <taxon>Pucciniomycotina</taxon>
        <taxon>Pucciniomycetes</taxon>
        <taxon>Pucciniales</taxon>
        <taxon>Coleosporiaceae</taxon>
        <taxon>Cronartium</taxon>
    </lineage>
</organism>
<proteinExistence type="predicted"/>
<feature type="chain" id="PRO_5040437575" description="GH18 domain-containing protein" evidence="1">
    <location>
        <begin position="25"/>
        <end position="404"/>
    </location>
</feature>
<dbReference type="Proteomes" id="UP000886653">
    <property type="component" value="Unassembled WGS sequence"/>
</dbReference>
<protein>
    <recommendedName>
        <fullName evidence="2">GH18 domain-containing protein</fullName>
    </recommendedName>
</protein>
<sequence length="404" mass="44806">MINHNSILFALLIPFLNLISLSGCAKNSGKLTGYYPAYHARFQSPENIPWSIYSQLSFSFASPHLDGSFTYPPGLDAQKFNVLAPRFVKEAKQHKVKACISYGGWTGSRDFSKMVANEPNRVKYAKMLIDYSKKFEFECMDIDWEFPNAAGIGCNSFDKSDVELRKQWPKATYTAAFAVGGLIGASGGLATQEETKLLIENLDTVKMMVYDVFGVYSKTTGPLSPIRGTCAPENPASVESSLVAFTKMGFKSNQLSLGLAGYGRSYELLSPTIVPRKVVNYLSYFYQNHTGKAPEGGKTDDPQMIDVCGVDTPRAGIWLVKELIEKGYLSEDQSKGQNGYKRTKDDCSGQSFLTNGKYFFSYDDKDSMIAKINYIKKKNIHQAYVFDTLGHPDAILKSVNDALA</sequence>
<feature type="signal peptide" evidence="1">
    <location>
        <begin position="1"/>
        <end position="24"/>
    </location>
</feature>
<evidence type="ECO:0000313" key="3">
    <source>
        <dbReference type="EMBL" id="KAG0147824.1"/>
    </source>
</evidence>
<dbReference type="InterPro" id="IPR050314">
    <property type="entry name" value="Glycosyl_Hydrlase_18"/>
</dbReference>
<keyword evidence="1" id="KW-0732">Signal</keyword>
<dbReference type="GO" id="GO:0006032">
    <property type="term" value="P:chitin catabolic process"/>
    <property type="evidence" value="ECO:0007669"/>
    <property type="project" value="TreeGrafter"/>
</dbReference>
<dbReference type="InterPro" id="IPR029070">
    <property type="entry name" value="Chitinase_insertion_sf"/>
</dbReference>
<dbReference type="Gene3D" id="3.10.50.10">
    <property type="match status" value="1"/>
</dbReference>
<dbReference type="GO" id="GO:0005576">
    <property type="term" value="C:extracellular region"/>
    <property type="evidence" value="ECO:0007669"/>
    <property type="project" value="TreeGrafter"/>
</dbReference>
<reference evidence="3" key="1">
    <citation type="submission" date="2013-11" db="EMBL/GenBank/DDBJ databases">
        <title>Genome sequence of the fusiform rust pathogen reveals effectors for host alternation and coevolution with pine.</title>
        <authorList>
            <consortium name="DOE Joint Genome Institute"/>
            <person name="Smith K."/>
            <person name="Pendleton A."/>
            <person name="Kubisiak T."/>
            <person name="Anderson C."/>
            <person name="Salamov A."/>
            <person name="Aerts A."/>
            <person name="Riley R."/>
            <person name="Clum A."/>
            <person name="Lindquist E."/>
            <person name="Ence D."/>
            <person name="Campbell M."/>
            <person name="Kronenberg Z."/>
            <person name="Feau N."/>
            <person name="Dhillon B."/>
            <person name="Hamelin R."/>
            <person name="Burleigh J."/>
            <person name="Smith J."/>
            <person name="Yandell M."/>
            <person name="Nelson C."/>
            <person name="Grigoriev I."/>
            <person name="Davis J."/>
        </authorList>
    </citation>
    <scope>NUCLEOTIDE SEQUENCE</scope>
    <source>
        <strain evidence="3">G11</strain>
    </source>
</reference>
<dbReference type="EMBL" id="MU167243">
    <property type="protein sequence ID" value="KAG0147824.1"/>
    <property type="molecule type" value="Genomic_DNA"/>
</dbReference>
<dbReference type="SUPFAM" id="SSF51445">
    <property type="entry name" value="(Trans)glycosidases"/>
    <property type="match status" value="1"/>
</dbReference>
<dbReference type="GO" id="GO:0005975">
    <property type="term" value="P:carbohydrate metabolic process"/>
    <property type="evidence" value="ECO:0007669"/>
    <property type="project" value="InterPro"/>
</dbReference>
<dbReference type="GO" id="GO:0004568">
    <property type="term" value="F:chitinase activity"/>
    <property type="evidence" value="ECO:0007669"/>
    <property type="project" value="TreeGrafter"/>
</dbReference>
<dbReference type="PROSITE" id="PS51910">
    <property type="entry name" value="GH18_2"/>
    <property type="match status" value="1"/>
</dbReference>
<name>A0A9P6NKV5_9BASI</name>
<dbReference type="InterPro" id="IPR011583">
    <property type="entry name" value="Chitinase_II/V-like_cat"/>
</dbReference>
<dbReference type="OrthoDB" id="73875at2759"/>
<dbReference type="PANTHER" id="PTHR11177:SF317">
    <property type="entry name" value="CHITINASE 12-RELATED"/>
    <property type="match status" value="1"/>
</dbReference>
<dbReference type="Pfam" id="PF00704">
    <property type="entry name" value="Glyco_hydro_18"/>
    <property type="match status" value="1"/>
</dbReference>
<gene>
    <name evidence="3" type="ORF">CROQUDRAFT_106169</name>
</gene>
<accession>A0A9P6NKV5</accession>
<dbReference type="GO" id="GO:0008061">
    <property type="term" value="F:chitin binding"/>
    <property type="evidence" value="ECO:0007669"/>
    <property type="project" value="InterPro"/>
</dbReference>
<dbReference type="AlphaFoldDB" id="A0A9P6NKV5"/>
<dbReference type="Gene3D" id="3.20.20.80">
    <property type="entry name" value="Glycosidases"/>
    <property type="match status" value="1"/>
</dbReference>
<comment type="caution">
    <text evidence="3">The sequence shown here is derived from an EMBL/GenBank/DDBJ whole genome shotgun (WGS) entry which is preliminary data.</text>
</comment>
<evidence type="ECO:0000259" key="2">
    <source>
        <dbReference type="PROSITE" id="PS51910"/>
    </source>
</evidence>
<dbReference type="InterPro" id="IPR001223">
    <property type="entry name" value="Glyco_hydro18_cat"/>
</dbReference>
<dbReference type="PANTHER" id="PTHR11177">
    <property type="entry name" value="CHITINASE"/>
    <property type="match status" value="1"/>
</dbReference>